<feature type="compositionally biased region" description="Low complexity" evidence="4">
    <location>
        <begin position="1225"/>
        <end position="1237"/>
    </location>
</feature>
<feature type="region of interest" description="Disordered" evidence="4">
    <location>
        <begin position="1329"/>
        <end position="1519"/>
    </location>
</feature>
<dbReference type="Gene3D" id="2.60.40.3120">
    <property type="match status" value="1"/>
</dbReference>
<sequence>MEARVGGLLFTSKFDSGNLARVEKVSKEEDDSDNGASNNNYYSSIETKADSEFNVWTNPDCGGTEFENPNRSWFYFGIRGWNSNKVIKINVMNMNRQGKLYSQGLTPFVRILPGKPKWERIRDRPSCETVDGQFILSFTYRFPELKGGTVYFAFCFPWSYTESQEQQQQLDKKFSMCQTYNSNTHPEKIYYHREVMAYSMDKLRIDLITISSCHGLTDFVEPRFDQNLFPDKDTPRCKRFKGKRVFILSSRVHPGETPASFVFNGFLNFILREDDPRAAQLRRQFVFKLIPMLNPDGVMRGHYRTDPRGVNLNRVYLDPNPQTHPSIYAAKSLIVFHHVQEKDRLEPGVAGVKVAFPGCEKGIASPSDELLVTTETPRSRTKSRGDGDDGITQRTSGTYTLTAPSVLGHHNSNNIQGGSGNIGEDSRGRMGSESETPTNVMSGENETNFLSSNSLLLQQQTLPPSASLGHTLGHIEAAQVGDSQTAAADWPKHAPSSQLPPISPRNASNSENFGGGGITGRWAEEERVDLQHQMKSHNPNQSEEHPRHHHHHHHHHHNHHHHHHSHRHDISSKKESDGDVRKSVKDAGQDMVNTFTSHEQGSGKGTLGQAPPHKFNHSQHLKPVANQNGQETGNCDVYPPQPTLAPNRSQKEPQGKHQHHHQHRHQHKLISVEPLDLAALEEGEATKTGHVPRGSSSGSSLISLFGGQSDARQTTDIRQVDSELRLKLSSLNMSEELNKNSALSFGMIDSDTDDDESKNTFTEHLGNEGSDDEGGGEGDIDFLESGSGDGSNAPHLRDPSLLQIPPHASGVAIYVDLHGHASKRGCFIYGNYFESEDIQVENMLFPKLVSMNTAHFDFTGCNFSEKNMYTKDKRDGMSKEGSGRVAIYKATGIIHSYTLECNYNTGRLVNPVPPAYGDDGRATPPPTASFPPKYTIAHYEEVGKAVAIAALDMTDSNPWSRITLSEHNSIYAVREAVRRYLRGLRGQPRVARTNSLRGGKTVGPSPLSQTRRTSMGDNSTSTSGAGNNSGPVKGFRPGQEVSQRLYPRPTNPSRRELGPVREATRNTGPNNQQTSRRRPSYNSSNGQGSNNITRATAGVAVTLNLTTAEIDHPQHFSHPRAAAGCAGNSGFNSQLSCLSSDSGSLKPSREGDMSLKSRESEGSASLRSRESSVSQRFREDKKLQQLKQVNVAGNKRPGPNTRIPLPTARSQFHLSTSPGLDLVPSSRTGRHSSSSYHQPPPHHNAMTSSVGTSSRASRQTKSGPAATAANNADGDDGGGTANTKNSGSLGVSGVMARRAQSDGVVTVGNNGGSFQIHSHSEASVLNLDSTNKRTQGRSRGVGAVPVNKPLPFANDEGGEPRSEKVAADANVDKRRRKPVYPSNTKGNLNSTRAGANGSSSNGSNKGQHPQQLVDGVGGGEESETGSASSSRRKGRLSRRRRMRKSRANSNPVPFTAVNSSNSLQAPPASSPVLVEAELQRGSDCEGSDYPPLLGAGENGHPLLGQVDPELLSSHSPGRDSVFCTDRQQVFKRIRLLRRERKIIEGRSRSAFTKSQHQCWGVSSTQAKLRRRGSDPSPAIL</sequence>
<feature type="compositionally biased region" description="Low complexity" evidence="4">
    <location>
        <begin position="1393"/>
        <end position="1404"/>
    </location>
</feature>
<dbReference type="PANTHER" id="PTHR12756:SF12">
    <property type="entry name" value="CYTOSOLIC CARBOXYPEPTIDASE-LIKE PROTEIN 5"/>
    <property type="match status" value="1"/>
</dbReference>
<gene>
    <name evidence="6" type="ORF">RRG08_002104</name>
</gene>
<feature type="compositionally biased region" description="Polar residues" evidence="4">
    <location>
        <begin position="433"/>
        <end position="446"/>
    </location>
</feature>
<feature type="region of interest" description="Disordered" evidence="4">
    <location>
        <begin position="534"/>
        <end position="668"/>
    </location>
</feature>
<evidence type="ECO:0000256" key="4">
    <source>
        <dbReference type="SAM" id="MobiDB-lite"/>
    </source>
</evidence>
<dbReference type="GO" id="GO:0006508">
    <property type="term" value="P:proteolysis"/>
    <property type="evidence" value="ECO:0007669"/>
    <property type="project" value="InterPro"/>
</dbReference>
<feature type="compositionally biased region" description="Polar residues" evidence="4">
    <location>
        <begin position="1208"/>
        <end position="1218"/>
    </location>
</feature>
<feature type="compositionally biased region" description="Low complexity" evidence="4">
    <location>
        <begin position="1162"/>
        <end position="1174"/>
    </location>
</feature>
<feature type="compositionally biased region" description="Polar residues" evidence="4">
    <location>
        <begin position="591"/>
        <end position="600"/>
    </location>
</feature>
<organism evidence="6 7">
    <name type="scientific">Elysia crispata</name>
    <name type="common">lettuce slug</name>
    <dbReference type="NCBI Taxonomy" id="231223"/>
    <lineage>
        <taxon>Eukaryota</taxon>
        <taxon>Metazoa</taxon>
        <taxon>Spiralia</taxon>
        <taxon>Lophotrochozoa</taxon>
        <taxon>Mollusca</taxon>
        <taxon>Gastropoda</taxon>
        <taxon>Heterobranchia</taxon>
        <taxon>Euthyneura</taxon>
        <taxon>Panpulmonata</taxon>
        <taxon>Sacoglossa</taxon>
        <taxon>Placobranchoidea</taxon>
        <taxon>Plakobranchidae</taxon>
        <taxon>Elysia</taxon>
    </lineage>
</organism>
<evidence type="ECO:0000313" key="7">
    <source>
        <dbReference type="Proteomes" id="UP001283361"/>
    </source>
</evidence>
<feature type="region of interest" description="Disordered" evidence="4">
    <location>
        <begin position="482"/>
        <end position="519"/>
    </location>
</feature>
<dbReference type="Proteomes" id="UP001283361">
    <property type="component" value="Unassembled WGS sequence"/>
</dbReference>
<dbReference type="InterPro" id="IPR000834">
    <property type="entry name" value="Peptidase_M14"/>
</dbReference>
<evidence type="ECO:0000256" key="3">
    <source>
        <dbReference type="PROSITE-ProRule" id="PRU01379"/>
    </source>
</evidence>
<dbReference type="InterPro" id="IPR050821">
    <property type="entry name" value="Cytosolic_carboxypeptidase"/>
</dbReference>
<feature type="domain" description="Peptidase M14" evidence="5">
    <location>
        <begin position="159"/>
        <end position="954"/>
    </location>
</feature>
<comment type="similarity">
    <text evidence="2 3">Belongs to the peptidase M14 family.</text>
</comment>
<feature type="compositionally biased region" description="Basic and acidic residues" evidence="4">
    <location>
        <begin position="1147"/>
        <end position="1161"/>
    </location>
</feature>
<proteinExistence type="inferred from homology"/>
<feature type="region of interest" description="Disordered" evidence="4">
    <location>
        <begin position="367"/>
        <end position="446"/>
    </location>
</feature>
<dbReference type="SUPFAM" id="SSF53187">
    <property type="entry name" value="Zn-dependent exopeptidases"/>
    <property type="match status" value="2"/>
</dbReference>
<name>A0AAE0ZLP0_9GAST</name>
<feature type="compositionally biased region" description="Low complexity" evidence="4">
    <location>
        <begin position="1080"/>
        <end position="1091"/>
    </location>
</feature>
<dbReference type="GO" id="GO:0008270">
    <property type="term" value="F:zinc ion binding"/>
    <property type="evidence" value="ECO:0007669"/>
    <property type="project" value="InterPro"/>
</dbReference>
<evidence type="ECO:0000256" key="1">
    <source>
        <dbReference type="ARBA" id="ARBA00001947"/>
    </source>
</evidence>
<feature type="compositionally biased region" description="Basic and acidic residues" evidence="4">
    <location>
        <begin position="1053"/>
        <end position="1064"/>
    </location>
</feature>
<feature type="compositionally biased region" description="Polar residues" evidence="4">
    <location>
        <begin position="1381"/>
        <end position="1392"/>
    </location>
</feature>
<dbReference type="Pfam" id="PF18027">
    <property type="entry name" value="Pepdidase_M14_N"/>
    <property type="match status" value="1"/>
</dbReference>
<comment type="caution">
    <text evidence="6">The sequence shown here is derived from an EMBL/GenBank/DDBJ whole genome shotgun (WGS) entry which is preliminary data.</text>
</comment>
<feature type="compositionally biased region" description="Polar residues" evidence="4">
    <location>
        <begin position="495"/>
        <end position="512"/>
    </location>
</feature>
<dbReference type="Gene3D" id="3.40.630.10">
    <property type="entry name" value="Zn peptidases"/>
    <property type="match status" value="2"/>
</dbReference>
<evidence type="ECO:0000256" key="2">
    <source>
        <dbReference type="ARBA" id="ARBA00005988"/>
    </source>
</evidence>
<feature type="region of interest" description="Disordered" evidence="4">
    <location>
        <begin position="988"/>
        <end position="1092"/>
    </location>
</feature>
<feature type="compositionally biased region" description="Polar residues" evidence="4">
    <location>
        <begin position="392"/>
        <end position="403"/>
    </location>
</feature>
<feature type="region of interest" description="Disordered" evidence="4">
    <location>
        <begin position="686"/>
        <end position="707"/>
    </location>
</feature>
<feature type="compositionally biased region" description="Basic residues" evidence="4">
    <location>
        <begin position="547"/>
        <end position="567"/>
    </location>
</feature>
<evidence type="ECO:0000259" key="5">
    <source>
        <dbReference type="PROSITE" id="PS52035"/>
    </source>
</evidence>
<feature type="compositionally biased region" description="Polar residues" evidence="4">
    <location>
        <begin position="1006"/>
        <end position="1015"/>
    </location>
</feature>
<dbReference type="EMBL" id="JAWDGP010003778">
    <property type="protein sequence ID" value="KAK3771056.1"/>
    <property type="molecule type" value="Genomic_DNA"/>
</dbReference>
<dbReference type="PANTHER" id="PTHR12756">
    <property type="entry name" value="CYTOSOLIC CARBOXYPEPTIDASE"/>
    <property type="match status" value="1"/>
</dbReference>
<evidence type="ECO:0000313" key="6">
    <source>
        <dbReference type="EMBL" id="KAK3771056.1"/>
    </source>
</evidence>
<reference evidence="6" key="1">
    <citation type="journal article" date="2023" name="G3 (Bethesda)">
        <title>A reference genome for the long-term kleptoplast-retaining sea slug Elysia crispata morphotype clarki.</title>
        <authorList>
            <person name="Eastman K.E."/>
            <person name="Pendleton A.L."/>
            <person name="Shaikh M.A."/>
            <person name="Suttiyut T."/>
            <person name="Ogas R."/>
            <person name="Tomko P."/>
            <person name="Gavelis G."/>
            <person name="Widhalm J.R."/>
            <person name="Wisecaver J.H."/>
        </authorList>
    </citation>
    <scope>NUCLEOTIDE SEQUENCE</scope>
    <source>
        <strain evidence="6">ECLA1</strain>
    </source>
</reference>
<keyword evidence="7" id="KW-1185">Reference proteome</keyword>
<feature type="compositionally biased region" description="Acidic residues" evidence="4">
    <location>
        <begin position="769"/>
        <end position="782"/>
    </location>
</feature>
<dbReference type="GO" id="GO:0004181">
    <property type="term" value="F:metallocarboxypeptidase activity"/>
    <property type="evidence" value="ECO:0007669"/>
    <property type="project" value="InterPro"/>
</dbReference>
<feature type="compositionally biased region" description="Basic and acidic residues" evidence="4">
    <location>
        <begin position="568"/>
        <end position="588"/>
    </location>
</feature>
<feature type="active site" description="Proton donor/acceptor" evidence="3">
    <location>
        <position position="900"/>
    </location>
</feature>
<feature type="compositionally biased region" description="Polar residues" evidence="4">
    <location>
        <begin position="1065"/>
        <end position="1074"/>
    </location>
</feature>
<feature type="region of interest" description="Disordered" evidence="4">
    <location>
        <begin position="748"/>
        <end position="801"/>
    </location>
</feature>
<feature type="compositionally biased region" description="Low complexity" evidence="4">
    <location>
        <begin position="1016"/>
        <end position="1030"/>
    </location>
</feature>
<dbReference type="PROSITE" id="PS52035">
    <property type="entry name" value="PEPTIDASE_M14"/>
    <property type="match status" value="1"/>
</dbReference>
<feature type="compositionally biased region" description="Polar residues" evidence="4">
    <location>
        <begin position="1245"/>
        <end position="1262"/>
    </location>
</feature>
<feature type="compositionally biased region" description="Low complexity" evidence="4">
    <location>
        <begin position="694"/>
        <end position="707"/>
    </location>
</feature>
<feature type="compositionally biased region" description="Low complexity" evidence="4">
    <location>
        <begin position="1137"/>
        <end position="1146"/>
    </location>
</feature>
<feature type="compositionally biased region" description="Basic and acidic residues" evidence="4">
    <location>
        <begin position="1358"/>
        <end position="1372"/>
    </location>
</feature>
<comment type="cofactor">
    <cofactor evidence="1">
        <name>Zn(2+)</name>
        <dbReference type="ChEBI" id="CHEBI:29105"/>
    </cofactor>
</comment>
<feature type="compositionally biased region" description="Basic residues" evidence="4">
    <location>
        <begin position="656"/>
        <end position="668"/>
    </location>
</feature>
<dbReference type="InterPro" id="IPR040626">
    <property type="entry name" value="Pepdidase_M14_N"/>
</dbReference>
<dbReference type="Pfam" id="PF00246">
    <property type="entry name" value="Peptidase_M14"/>
    <property type="match status" value="1"/>
</dbReference>
<protein>
    <recommendedName>
        <fullName evidence="5">Peptidase M14 domain-containing protein</fullName>
    </recommendedName>
</protein>
<feature type="compositionally biased region" description="Basic residues" evidence="4">
    <location>
        <begin position="1430"/>
        <end position="1446"/>
    </location>
</feature>
<feature type="region of interest" description="Disordered" evidence="4">
    <location>
        <begin position="1137"/>
        <end position="1290"/>
    </location>
</feature>
<accession>A0AAE0ZLP0</accession>